<dbReference type="Gene3D" id="3.40.50.1820">
    <property type="entry name" value="alpha/beta hydrolase"/>
    <property type="match status" value="1"/>
</dbReference>
<dbReference type="Proteomes" id="UP000219494">
    <property type="component" value="Unassembled WGS sequence"/>
</dbReference>
<dbReference type="Pfam" id="PF12697">
    <property type="entry name" value="Abhydrolase_6"/>
    <property type="match status" value="1"/>
</dbReference>
<reference evidence="3 4" key="1">
    <citation type="submission" date="2017-07" db="EMBL/GenBank/DDBJ databases">
        <authorList>
            <person name="Sun Z.S."/>
            <person name="Albrecht U."/>
            <person name="Echele G."/>
            <person name="Lee C.C."/>
        </authorList>
    </citation>
    <scope>NUCLEOTIDE SEQUENCE [LARGE SCALE GENOMIC DNA]</scope>
    <source>
        <strain evidence="3 4">CGMCC 1.12672</strain>
    </source>
</reference>
<evidence type="ECO:0000256" key="1">
    <source>
        <dbReference type="ARBA" id="ARBA00022801"/>
    </source>
</evidence>
<organism evidence="3 4">
    <name type="scientific">Sphingomonas guangdongensis</name>
    <dbReference type="NCBI Taxonomy" id="1141890"/>
    <lineage>
        <taxon>Bacteria</taxon>
        <taxon>Pseudomonadati</taxon>
        <taxon>Pseudomonadota</taxon>
        <taxon>Alphaproteobacteria</taxon>
        <taxon>Sphingomonadales</taxon>
        <taxon>Sphingomonadaceae</taxon>
        <taxon>Sphingomonas</taxon>
    </lineage>
</organism>
<dbReference type="GO" id="GO:0016787">
    <property type="term" value="F:hydrolase activity"/>
    <property type="evidence" value="ECO:0007669"/>
    <property type="project" value="UniProtKB-KW"/>
</dbReference>
<dbReference type="PANTHER" id="PTHR43798">
    <property type="entry name" value="MONOACYLGLYCEROL LIPASE"/>
    <property type="match status" value="1"/>
</dbReference>
<keyword evidence="4" id="KW-1185">Reference proteome</keyword>
<dbReference type="InterPro" id="IPR050266">
    <property type="entry name" value="AB_hydrolase_sf"/>
</dbReference>
<dbReference type="InterPro" id="IPR029058">
    <property type="entry name" value="AB_hydrolase_fold"/>
</dbReference>
<feature type="domain" description="AB hydrolase-1" evidence="2">
    <location>
        <begin position="37"/>
        <end position="279"/>
    </location>
</feature>
<dbReference type="InterPro" id="IPR000073">
    <property type="entry name" value="AB_hydrolase_1"/>
</dbReference>
<dbReference type="PANTHER" id="PTHR43798:SF31">
    <property type="entry name" value="AB HYDROLASE SUPERFAMILY PROTEIN YCLE"/>
    <property type="match status" value="1"/>
</dbReference>
<dbReference type="GO" id="GO:0016020">
    <property type="term" value="C:membrane"/>
    <property type="evidence" value="ECO:0007669"/>
    <property type="project" value="TreeGrafter"/>
</dbReference>
<dbReference type="SUPFAM" id="SSF53474">
    <property type="entry name" value="alpha/beta-Hydrolases"/>
    <property type="match status" value="1"/>
</dbReference>
<evidence type="ECO:0000259" key="2">
    <source>
        <dbReference type="Pfam" id="PF12697"/>
    </source>
</evidence>
<name>A0A285R0H0_9SPHN</name>
<evidence type="ECO:0000313" key="4">
    <source>
        <dbReference type="Proteomes" id="UP000219494"/>
    </source>
</evidence>
<dbReference type="RefSeq" id="WP_097064574.1">
    <property type="nucleotide sequence ID" value="NZ_OBMI01000003.1"/>
</dbReference>
<evidence type="ECO:0000313" key="3">
    <source>
        <dbReference type="EMBL" id="SOB87591.1"/>
    </source>
</evidence>
<proteinExistence type="predicted"/>
<dbReference type="AlphaFoldDB" id="A0A285R0H0"/>
<dbReference type="EMBL" id="OBMI01000003">
    <property type="protein sequence ID" value="SOB87591.1"/>
    <property type="molecule type" value="Genomic_DNA"/>
</dbReference>
<accession>A0A285R0H0</accession>
<protein>
    <submittedName>
        <fullName evidence="3">Pimeloyl-ACP methyl ester carboxylesterase</fullName>
    </submittedName>
</protein>
<dbReference type="OrthoDB" id="9791366at2"/>
<sequence>MGDRRNPAFEDRYWESADGVRLHYRDYGGGAEGRPPVVCLPGLTRNARDYDALARRLVPDWHVIAVNLRGRGGSAAARDPLSYVPGTYVTDVQRLLDDLGVRRFVAVGTSLGGIVTMLLAAAGRHRVAGAVLNDIGPAIEPGGLARIRGYVGRNVWHPTWMHAARALAEAHGDVYPRYGIEDWLAMAKRLYRLNSAGRVVLDYDMKIAEPFRVPGNEAGPDLWRTLYHLAGRPVLLVRGARSDILSHATAEQMLLRLGSRAELVTVPDVGHAPTLDEPEVQPGLDRLLAAIAREPTPA</sequence>
<gene>
    <name evidence="3" type="ORF">SAMN06297144_2725</name>
</gene>
<keyword evidence="1" id="KW-0378">Hydrolase</keyword>